<evidence type="ECO:0000256" key="2">
    <source>
        <dbReference type="ARBA" id="ARBA00005336"/>
    </source>
</evidence>
<protein>
    <recommendedName>
        <fullName evidence="3">beta-N-acetylhexosaminidase</fullName>
        <ecNumber evidence="3">3.2.1.52</ecNumber>
    </recommendedName>
</protein>
<evidence type="ECO:0000259" key="6">
    <source>
        <dbReference type="Pfam" id="PF00933"/>
    </source>
</evidence>
<sequence>MPNNIIQDCEMNLPLNDQQVAWVDKTMNSMSMEQCIGHMMLPYYPGSPSDWGSFDENPPKAEEWIKHLEKYPLGSIYLRQAPTEEAREKLKILQEFSDIPLLVAIDLEPGLTGAGDSTATQFPYMMATGAADDPTLTYNMATAMAVEHRYYGLHWTFSPVVDPNLNFQNPITNVRSAGEQPEIVERHVVPFIKGFQHKNTMAATAKHFPGDGLDFRDQHLATSVNHLPMEQWWVTYGKIWKNVIDAGVLAVMPGHISLPDYQGFSGNPEQAPPATLSRKIQEILLREELGFQGVVVSDATPMIGMTAWAPSSERIIQNIQAGSDVYLFGDSARDFKSIRKAVSDHRISEERIRCSARRVLELKARLGLHLDPFGPIPTGDQRESFAETSCEIAESAVSVLRTDGRPPVLLEPGSKVLTITIKYDVPSVSPLDLHVVDDELRQRRLVVDHMLNPSNSEIAEHASKYD</sequence>
<dbReference type="InterPro" id="IPR001764">
    <property type="entry name" value="Glyco_hydro_3_N"/>
</dbReference>
<accession>A0A382D074</accession>
<dbReference type="GO" id="GO:0005975">
    <property type="term" value="P:carbohydrate metabolic process"/>
    <property type="evidence" value="ECO:0007669"/>
    <property type="project" value="InterPro"/>
</dbReference>
<gene>
    <name evidence="7" type="ORF">METZ01_LOCUS184740</name>
</gene>
<feature type="domain" description="Glycoside hydrolase family 3 N-terminal" evidence="6">
    <location>
        <begin position="62"/>
        <end position="362"/>
    </location>
</feature>
<dbReference type="GO" id="GO:0009254">
    <property type="term" value="P:peptidoglycan turnover"/>
    <property type="evidence" value="ECO:0007669"/>
    <property type="project" value="TreeGrafter"/>
</dbReference>
<dbReference type="InterPro" id="IPR036962">
    <property type="entry name" value="Glyco_hydro_3_N_sf"/>
</dbReference>
<evidence type="ECO:0000313" key="7">
    <source>
        <dbReference type="EMBL" id="SVB31886.1"/>
    </source>
</evidence>
<dbReference type="PRINTS" id="PR00133">
    <property type="entry name" value="GLHYDRLASE3"/>
</dbReference>
<dbReference type="InterPro" id="IPR050226">
    <property type="entry name" value="NagZ_Beta-hexosaminidase"/>
</dbReference>
<keyword evidence="5" id="KW-0326">Glycosidase</keyword>
<feature type="non-terminal residue" evidence="7">
    <location>
        <position position="466"/>
    </location>
</feature>
<evidence type="ECO:0000256" key="4">
    <source>
        <dbReference type="ARBA" id="ARBA00022801"/>
    </source>
</evidence>
<dbReference type="PANTHER" id="PTHR30480:SF13">
    <property type="entry name" value="BETA-HEXOSAMINIDASE"/>
    <property type="match status" value="1"/>
</dbReference>
<name>A0A382D074_9ZZZZ</name>
<evidence type="ECO:0000256" key="5">
    <source>
        <dbReference type="ARBA" id="ARBA00023295"/>
    </source>
</evidence>
<dbReference type="PANTHER" id="PTHR30480">
    <property type="entry name" value="BETA-HEXOSAMINIDASE-RELATED"/>
    <property type="match status" value="1"/>
</dbReference>
<comment type="similarity">
    <text evidence="2">Belongs to the glycosyl hydrolase 3 family.</text>
</comment>
<evidence type="ECO:0000256" key="3">
    <source>
        <dbReference type="ARBA" id="ARBA00012663"/>
    </source>
</evidence>
<dbReference type="InterPro" id="IPR017853">
    <property type="entry name" value="GH"/>
</dbReference>
<dbReference type="Pfam" id="PF00933">
    <property type="entry name" value="Glyco_hydro_3"/>
    <property type="match status" value="1"/>
</dbReference>
<organism evidence="7">
    <name type="scientific">marine metagenome</name>
    <dbReference type="NCBI Taxonomy" id="408172"/>
    <lineage>
        <taxon>unclassified sequences</taxon>
        <taxon>metagenomes</taxon>
        <taxon>ecological metagenomes</taxon>
    </lineage>
</organism>
<evidence type="ECO:0000256" key="1">
    <source>
        <dbReference type="ARBA" id="ARBA00001231"/>
    </source>
</evidence>
<comment type="catalytic activity">
    <reaction evidence="1">
        <text>Hydrolysis of terminal non-reducing N-acetyl-D-hexosamine residues in N-acetyl-beta-D-hexosaminides.</text>
        <dbReference type="EC" id="3.2.1.52"/>
    </reaction>
</comment>
<dbReference type="EMBL" id="UINC01037023">
    <property type="protein sequence ID" value="SVB31886.1"/>
    <property type="molecule type" value="Genomic_DNA"/>
</dbReference>
<dbReference type="Gene3D" id="3.20.20.300">
    <property type="entry name" value="Glycoside hydrolase, family 3, N-terminal domain"/>
    <property type="match status" value="1"/>
</dbReference>
<dbReference type="SUPFAM" id="SSF51445">
    <property type="entry name" value="(Trans)glycosidases"/>
    <property type="match status" value="1"/>
</dbReference>
<proteinExistence type="inferred from homology"/>
<dbReference type="GO" id="GO:0004563">
    <property type="term" value="F:beta-N-acetylhexosaminidase activity"/>
    <property type="evidence" value="ECO:0007669"/>
    <property type="project" value="UniProtKB-EC"/>
</dbReference>
<reference evidence="7" key="1">
    <citation type="submission" date="2018-05" db="EMBL/GenBank/DDBJ databases">
        <authorList>
            <person name="Lanie J.A."/>
            <person name="Ng W.-L."/>
            <person name="Kazmierczak K.M."/>
            <person name="Andrzejewski T.M."/>
            <person name="Davidsen T.M."/>
            <person name="Wayne K.J."/>
            <person name="Tettelin H."/>
            <person name="Glass J.I."/>
            <person name="Rusch D."/>
            <person name="Podicherti R."/>
            <person name="Tsui H.-C.T."/>
            <person name="Winkler M.E."/>
        </authorList>
    </citation>
    <scope>NUCLEOTIDE SEQUENCE</scope>
</reference>
<dbReference type="EC" id="3.2.1.52" evidence="3"/>
<dbReference type="AlphaFoldDB" id="A0A382D074"/>
<keyword evidence="4" id="KW-0378">Hydrolase</keyword>